<dbReference type="GeneID" id="111088240"/>
<dbReference type="Proteomes" id="UP000694941">
    <property type="component" value="Unplaced"/>
</dbReference>
<keyword evidence="4" id="KW-1185">Reference proteome</keyword>
<dbReference type="Gene3D" id="1.25.40.420">
    <property type="match status" value="1"/>
</dbReference>
<dbReference type="InterPro" id="IPR000048">
    <property type="entry name" value="IQ_motif_EF-hand-BS"/>
</dbReference>
<gene>
    <name evidence="5" type="primary">LOC111088240</name>
</gene>
<dbReference type="Gene3D" id="2.120.10.80">
    <property type="entry name" value="Kelch-type beta propeller"/>
    <property type="match status" value="2"/>
</dbReference>
<evidence type="ECO:0000259" key="3">
    <source>
        <dbReference type="PROSITE" id="PS50097"/>
    </source>
</evidence>
<name>A0ABM1TC60_LIMPO</name>
<dbReference type="SUPFAM" id="SSF52540">
    <property type="entry name" value="P-loop containing nucleoside triphosphate hydrolases"/>
    <property type="match status" value="1"/>
</dbReference>
<dbReference type="Pfam" id="PF00651">
    <property type="entry name" value="BTB"/>
    <property type="match status" value="1"/>
</dbReference>
<dbReference type="CDD" id="cd23767">
    <property type="entry name" value="IQCD"/>
    <property type="match status" value="1"/>
</dbReference>
<keyword evidence="1" id="KW-0880">Kelch repeat</keyword>
<dbReference type="SMART" id="SM00612">
    <property type="entry name" value="Kelch"/>
    <property type="match status" value="4"/>
</dbReference>
<dbReference type="Pfam" id="PF00612">
    <property type="entry name" value="IQ"/>
    <property type="match status" value="2"/>
</dbReference>
<dbReference type="PROSITE" id="PS50096">
    <property type="entry name" value="IQ"/>
    <property type="match status" value="2"/>
</dbReference>
<dbReference type="InterPro" id="IPR006652">
    <property type="entry name" value="Kelch_1"/>
</dbReference>
<dbReference type="Gene3D" id="3.30.710.10">
    <property type="entry name" value="Potassium Channel Kv1.1, Chain A"/>
    <property type="match status" value="1"/>
</dbReference>
<dbReference type="SUPFAM" id="SSF117281">
    <property type="entry name" value="Kelch motif"/>
    <property type="match status" value="1"/>
</dbReference>
<dbReference type="SMART" id="SM00015">
    <property type="entry name" value="IQ"/>
    <property type="match status" value="2"/>
</dbReference>
<evidence type="ECO:0000313" key="4">
    <source>
        <dbReference type="Proteomes" id="UP000694941"/>
    </source>
</evidence>
<organism evidence="4 5">
    <name type="scientific">Limulus polyphemus</name>
    <name type="common">Atlantic horseshoe crab</name>
    <dbReference type="NCBI Taxonomy" id="6850"/>
    <lineage>
        <taxon>Eukaryota</taxon>
        <taxon>Metazoa</taxon>
        <taxon>Ecdysozoa</taxon>
        <taxon>Arthropoda</taxon>
        <taxon>Chelicerata</taxon>
        <taxon>Merostomata</taxon>
        <taxon>Xiphosura</taxon>
        <taxon>Limulidae</taxon>
        <taxon>Limulus</taxon>
    </lineage>
</organism>
<dbReference type="PANTHER" id="PTHR45632">
    <property type="entry name" value="LD33804P"/>
    <property type="match status" value="1"/>
</dbReference>
<dbReference type="SMART" id="SM00225">
    <property type="entry name" value="BTB"/>
    <property type="match status" value="1"/>
</dbReference>
<protein>
    <submittedName>
        <fullName evidence="5">Uncharacterized protein LOC111088240 isoform X2</fullName>
    </submittedName>
</protein>
<feature type="domain" description="BTB" evidence="3">
    <location>
        <begin position="54"/>
        <end position="120"/>
    </location>
</feature>
<dbReference type="InterPro" id="IPR027417">
    <property type="entry name" value="P-loop_NTPase"/>
</dbReference>
<sequence length="754" mass="86310">MDVMPFNSKEDIVFSVMYTQLGSPYMTESRVSNINHHTKLGLHTAMLWKKNNLIDIIVQVGTHSFRAHKAVLSCFSPVFKQHIFEKGINKICKLCIDEITPAAFEFLLKYMYTGQMKPGIQIIGDVYRASFKLGIKEVSEKCIKLLRGQEELVSTLYIYATSKKLGLQKTSYLAYQVILERFGDIITIPEFMELEADQLCEILSGDVIGTDSEIVLYLAALKWLDHDFLRRVEYVHHIMSCIRFSSMSLEEILACYHPPILPCVTRYPTIRDMLLRATCYIAAKLTKQDMYFKEYVSRPRQFLVKYKRMLGWHCVDWDAIQDYNAAAIKIQAYFRSYYIRNNFLREKEAVTKLQAQVRGYFVKKNYKRKEPELTGFSYKKIPLDDLSVHVLIHHCESVLFGHHHTNEIKDQKMSLPSCNGALQETNSPVILLLGGINLNISKIEETGDRILRYLPMDDKWEDCGCLPEARHHHVAVLYNRSVYIIGGYDPQETARGKPLAKKTCFRYKLDTCEWQKMADMNCARVYHGAVILAGFLYVIGGKDEEDRLLSSVELYNSDIDTWSQLDTVLNFPRMAMGVAVHRDQLWISGGIAQKYEEKWIYDISNVDRFVPKHNKWSSDVAYLPSPRSFVSMVESKGSLYVLGGGTLREQYTDDNNLSSTAEVFMYIDDANQWISYAPFSSPHCGVAVSILGTIIFICGGFATNVDGGLSEVLIKGFDINKWNSCRPLPFPCSGIAVTRKQSLQEENDLIEKTV</sequence>
<dbReference type="PANTHER" id="PTHR45632:SF3">
    <property type="entry name" value="KELCH-LIKE PROTEIN 32"/>
    <property type="match status" value="1"/>
</dbReference>
<dbReference type="Pfam" id="PF07707">
    <property type="entry name" value="BACK"/>
    <property type="match status" value="1"/>
</dbReference>
<proteinExistence type="predicted"/>
<dbReference type="SMART" id="SM00875">
    <property type="entry name" value="BACK"/>
    <property type="match status" value="1"/>
</dbReference>
<evidence type="ECO:0000256" key="1">
    <source>
        <dbReference type="ARBA" id="ARBA00022441"/>
    </source>
</evidence>
<dbReference type="PROSITE" id="PS50097">
    <property type="entry name" value="BTB"/>
    <property type="match status" value="1"/>
</dbReference>
<dbReference type="InterPro" id="IPR011705">
    <property type="entry name" value="BACK"/>
</dbReference>
<dbReference type="InterPro" id="IPR015915">
    <property type="entry name" value="Kelch-typ_b-propeller"/>
</dbReference>
<reference evidence="5" key="1">
    <citation type="submission" date="2025-08" db="UniProtKB">
        <authorList>
            <consortium name="RefSeq"/>
        </authorList>
    </citation>
    <scope>IDENTIFICATION</scope>
    <source>
        <tissue evidence="5">Muscle</tissue>
    </source>
</reference>
<keyword evidence="2" id="KW-0677">Repeat</keyword>
<dbReference type="Gene3D" id="1.20.5.190">
    <property type="match status" value="1"/>
</dbReference>
<evidence type="ECO:0000256" key="2">
    <source>
        <dbReference type="ARBA" id="ARBA00022737"/>
    </source>
</evidence>
<evidence type="ECO:0000313" key="5">
    <source>
        <dbReference type="RefSeq" id="XP_022253466.1"/>
    </source>
</evidence>
<accession>A0ABM1TC60</accession>
<dbReference type="RefSeq" id="XP_022253466.1">
    <property type="nucleotide sequence ID" value="XM_022397758.1"/>
</dbReference>
<dbReference type="CDD" id="cd18186">
    <property type="entry name" value="BTB_POZ_ZBTB_KLHL-like"/>
    <property type="match status" value="1"/>
</dbReference>
<dbReference type="SUPFAM" id="SSF54695">
    <property type="entry name" value="POZ domain"/>
    <property type="match status" value="1"/>
</dbReference>
<dbReference type="InterPro" id="IPR011333">
    <property type="entry name" value="SKP1/BTB/POZ_sf"/>
</dbReference>
<dbReference type="InterPro" id="IPR000210">
    <property type="entry name" value="BTB/POZ_dom"/>
</dbReference>
<dbReference type="Pfam" id="PF24681">
    <property type="entry name" value="Kelch_KLHDC2_KLHL20_DRC7"/>
    <property type="match status" value="1"/>
</dbReference>